<feature type="region of interest" description="Disordered" evidence="1">
    <location>
        <begin position="173"/>
        <end position="235"/>
    </location>
</feature>
<feature type="compositionally biased region" description="Basic and acidic residues" evidence="1">
    <location>
        <begin position="770"/>
        <end position="862"/>
    </location>
</feature>
<feature type="compositionally biased region" description="Acidic residues" evidence="1">
    <location>
        <begin position="183"/>
        <end position="201"/>
    </location>
</feature>
<feature type="compositionally biased region" description="Basic residues" evidence="1">
    <location>
        <begin position="379"/>
        <end position="393"/>
    </location>
</feature>
<feature type="compositionally biased region" description="Basic and acidic residues" evidence="1">
    <location>
        <begin position="869"/>
        <end position="879"/>
    </location>
</feature>
<evidence type="ECO:0000313" key="3">
    <source>
        <dbReference type="Proteomes" id="UP000186817"/>
    </source>
</evidence>
<evidence type="ECO:0000313" key="2">
    <source>
        <dbReference type="EMBL" id="OLP92785.1"/>
    </source>
</evidence>
<name>A0A1Q9DCF2_SYMMI</name>
<sequence>MMETWLLGTLAFRSRLLQLPDEFWNASAEAIYSQPQDLPSADRLLMDIMENIKCDGICKHFVALFKEGLFSGGPVLRHPVQEQDFISQTRSHALLLELCWYSPEGLRRTVSVEWPEKGCLAKAWEGFSQECKAMPIDWLKQEVQELHGMLNPATTNRQDRNLHVLFDTMTQSWGQDPYLHNDEENEEAAEELDGEPLEDPEPPAPSEADRGAGPAPDTETADSAAAAGAAEEALMDPEDELASLQWQLRVMENLSGKIIVLEYHTHWWLASLNPNLSSLALGMLWISSDNADLDAKQVEAAPVQDDEEFDVMTFEAIDMANHAGYCKPVFSRVLETQRGLKSPSLAVAAVAAVGDEVVEAEVGAVAAAAVLVPRPQNKVGRKRKAEKKGKVKSPKAAAKPPKTCPAKPSKSSPAKPPKTSPAKPLKTSPAKPPKSSPSKPDKKSPKAKTSPSEKSQSKHKPDQGAEEAPRAKRTRLSDEDKSFARRAKPQTEDAVNQWTAIRDAYNAVLSLRFGAGHQDDFWQTVKPTLMKNKKSPMETYSKIAKKAAQEYLAKVPLEIVEMLEPTRDLARPEIKVGKDELQPPCDLAELFSNLSYDQPKWEILSNIASLGVVKEETPEDEKELLAQMEALKKKMSQIQTARQEAQQRARQEAEREAQKEKQAKEAKARAEQLARKQEEAKKAKARAEQLAQEQQEEKARAEQLAEQERERQHARDQKAAAAIARAEQLAKQQQEAEEAKARAEQLAKQQEAEEAKARAEQLAKQQQEAEEAKARAEQLAKQQEAEEAKARAEQLARKQQEAEAKARAEQLARKQQEAEAKARVEQLAKEQQEAEEAKARAEQLAREQQEAEEAKARAEQLAREQLQAEEAKARAEQLAKEQLQAEEAKARAEQLAREQQDALRRQEQLQLLRAKKAALAEAQAQLQALETQCWEEDRKAAAEILGQVTPPMPGAGCKPELPASPAPLQRTTTPTEAESPLSSWSQDAQPRELFPASPTPPESTLPSLPKGTLPSPPKGTLPSPPKGTLPSPPTVVSAVKSAPSVPKHMPAAIAASQSMPPPPTDAAINRRLSRAMEPNARGEFKIAERIRKQWHDGGDSKDGVIRLFAKCGYNTDGDDIDACVAAAQKDPDHLIVASAKASITDEFSLETDTDTMDLNMDLGGSVLQHPSSERPASLDDAADGILHRPPANEETARLLKRLGYPEIAEATRMMTKVVRMYRNMDDCCDALTKFHTDGIAEGFDDETVLPKKDVPTEKAPACIIGEVADAVVSDGSAVLDPNYPKSHQRHNNKGHSFLSRFLICAVPSKTYKKNSNVLPSLLKQVSQELKVLFESGLTHSKTGIRYRFVLIGAKGDAEWHFEAGNFNRSYHRTGPVNALKICPLCDAGAEGIPYSDVSSAPEWLRTVGSSEPWLETPPLNEAPFSVRANLYKFDPFHVLKFGIFRDAVASTIIRLAFMGFFDFTAGESRGVPERLLRAFSLYKLWCLAEKKNPSLKTFSRANMNFDKNYFFAWINCKGSEVVLLMQWLAFLLPSLEPRQESEVVVLKAMSQMIEGGLCYIGVMHSHGLWLPRCCARVQLEGGFSFVRGYAWMAQYCTNAALPGYRLRPKLHYMMHILMDAQSQYSQGAEFILSSSIHLCEMDEDYIDAQTFMAEKERNKRLKIL</sequence>
<dbReference type="Proteomes" id="UP000186817">
    <property type="component" value="Unassembled WGS sequence"/>
</dbReference>
<feature type="region of interest" description="Disordered" evidence="1">
    <location>
        <begin position="639"/>
        <end position="904"/>
    </location>
</feature>
<keyword evidence="3" id="KW-1185">Reference proteome</keyword>
<comment type="caution">
    <text evidence="2">The sequence shown here is derived from an EMBL/GenBank/DDBJ whole genome shotgun (WGS) entry which is preliminary data.</text>
</comment>
<feature type="compositionally biased region" description="Basic and acidic residues" evidence="1">
    <location>
        <begin position="737"/>
        <end position="761"/>
    </location>
</feature>
<dbReference type="EMBL" id="LSRX01000607">
    <property type="protein sequence ID" value="OLP92785.1"/>
    <property type="molecule type" value="Genomic_DNA"/>
</dbReference>
<evidence type="ECO:0000256" key="1">
    <source>
        <dbReference type="SAM" id="MobiDB-lite"/>
    </source>
</evidence>
<dbReference type="OrthoDB" id="441426at2759"/>
<feature type="compositionally biased region" description="Polar residues" evidence="1">
    <location>
        <begin position="969"/>
        <end position="988"/>
    </location>
</feature>
<feature type="compositionally biased region" description="Basic and acidic residues" evidence="1">
    <location>
        <begin position="886"/>
        <end position="904"/>
    </location>
</feature>
<dbReference type="PANTHER" id="PTHR45615:SF66">
    <property type="entry name" value="CARD DOMAIN-CONTAINING PROTEIN"/>
    <property type="match status" value="1"/>
</dbReference>
<gene>
    <name evidence="2" type="ORF">AK812_SmicGene25369</name>
</gene>
<dbReference type="PANTHER" id="PTHR45615">
    <property type="entry name" value="MYOSIN HEAVY CHAIN, NON-MUSCLE"/>
    <property type="match status" value="1"/>
</dbReference>
<feature type="compositionally biased region" description="Low complexity" evidence="1">
    <location>
        <begin position="719"/>
        <end position="733"/>
    </location>
</feature>
<feature type="compositionally biased region" description="Basic and acidic residues" evidence="1">
    <location>
        <begin position="645"/>
        <end position="687"/>
    </location>
</feature>
<feature type="compositionally biased region" description="Pro residues" evidence="1">
    <location>
        <begin position="1014"/>
        <end position="1033"/>
    </location>
</feature>
<feature type="compositionally biased region" description="Low complexity" evidence="1">
    <location>
        <begin position="420"/>
        <end position="429"/>
    </location>
</feature>
<proteinExistence type="predicted"/>
<accession>A0A1Q9DCF2</accession>
<feature type="compositionally biased region" description="Low complexity" evidence="1">
    <location>
        <begin position="214"/>
        <end position="232"/>
    </location>
</feature>
<organism evidence="2 3">
    <name type="scientific">Symbiodinium microadriaticum</name>
    <name type="common">Dinoflagellate</name>
    <name type="synonym">Zooxanthella microadriatica</name>
    <dbReference type="NCBI Taxonomy" id="2951"/>
    <lineage>
        <taxon>Eukaryota</taxon>
        <taxon>Sar</taxon>
        <taxon>Alveolata</taxon>
        <taxon>Dinophyceae</taxon>
        <taxon>Suessiales</taxon>
        <taxon>Symbiodiniaceae</taxon>
        <taxon>Symbiodinium</taxon>
    </lineage>
</organism>
<feature type="compositionally biased region" description="Basic and acidic residues" evidence="1">
    <location>
        <begin position="455"/>
        <end position="483"/>
    </location>
</feature>
<feature type="region of interest" description="Disordered" evidence="1">
    <location>
        <begin position="377"/>
        <end position="493"/>
    </location>
</feature>
<feature type="region of interest" description="Disordered" evidence="1">
    <location>
        <begin position="944"/>
        <end position="1040"/>
    </location>
</feature>
<feature type="compositionally biased region" description="Low complexity" evidence="1">
    <location>
        <begin position="394"/>
        <end position="413"/>
    </location>
</feature>
<feature type="compositionally biased region" description="Basic and acidic residues" evidence="1">
    <location>
        <begin position="695"/>
        <end position="718"/>
    </location>
</feature>
<feature type="compositionally biased region" description="Low complexity" evidence="1">
    <location>
        <begin position="1004"/>
        <end position="1013"/>
    </location>
</feature>
<reference evidence="2 3" key="1">
    <citation type="submission" date="2016-02" db="EMBL/GenBank/DDBJ databases">
        <title>Genome analysis of coral dinoflagellate symbionts highlights evolutionary adaptations to a symbiotic lifestyle.</title>
        <authorList>
            <person name="Aranda M."/>
            <person name="Li Y."/>
            <person name="Liew Y.J."/>
            <person name="Baumgarten S."/>
            <person name="Simakov O."/>
            <person name="Wilson M."/>
            <person name="Piel J."/>
            <person name="Ashoor H."/>
            <person name="Bougouffa S."/>
            <person name="Bajic V.B."/>
            <person name="Ryu T."/>
            <person name="Ravasi T."/>
            <person name="Bayer T."/>
            <person name="Micklem G."/>
            <person name="Kim H."/>
            <person name="Bhak J."/>
            <person name="Lajeunesse T.C."/>
            <person name="Voolstra C.R."/>
        </authorList>
    </citation>
    <scope>NUCLEOTIDE SEQUENCE [LARGE SCALE GENOMIC DNA]</scope>
    <source>
        <strain evidence="2 3">CCMP2467</strain>
    </source>
</reference>
<protein>
    <submittedName>
        <fullName evidence="2">Reticulocyte-binding protein 2-like a</fullName>
    </submittedName>
</protein>